<protein>
    <submittedName>
        <fullName evidence="2">Class I SAM-dependent methyltransferase</fullName>
    </submittedName>
</protein>
<dbReference type="PANTHER" id="PTHR40036:SF1">
    <property type="entry name" value="MACROCIN O-METHYLTRANSFERASE"/>
    <property type="match status" value="1"/>
</dbReference>
<evidence type="ECO:0000313" key="3">
    <source>
        <dbReference type="Proteomes" id="UP000631694"/>
    </source>
</evidence>
<evidence type="ECO:0000256" key="1">
    <source>
        <dbReference type="SAM" id="MobiDB-lite"/>
    </source>
</evidence>
<evidence type="ECO:0000313" key="2">
    <source>
        <dbReference type="EMBL" id="MBH0239557.1"/>
    </source>
</evidence>
<dbReference type="GO" id="GO:0032259">
    <property type="term" value="P:methylation"/>
    <property type="evidence" value="ECO:0007669"/>
    <property type="project" value="UniProtKB-KW"/>
</dbReference>
<dbReference type="InterPro" id="IPR008884">
    <property type="entry name" value="TylF_MeTrfase"/>
</dbReference>
<dbReference type="PANTHER" id="PTHR40036">
    <property type="entry name" value="MACROCIN O-METHYLTRANSFERASE"/>
    <property type="match status" value="1"/>
</dbReference>
<keyword evidence="2" id="KW-0489">Methyltransferase</keyword>
<gene>
    <name evidence="2" type="ORF">I5731_17175</name>
</gene>
<dbReference type="AlphaFoldDB" id="A0A931MZL0"/>
<organism evidence="2 3">
    <name type="scientific">Methylobrevis albus</name>
    <dbReference type="NCBI Taxonomy" id="2793297"/>
    <lineage>
        <taxon>Bacteria</taxon>
        <taxon>Pseudomonadati</taxon>
        <taxon>Pseudomonadota</taxon>
        <taxon>Alphaproteobacteria</taxon>
        <taxon>Hyphomicrobiales</taxon>
        <taxon>Pleomorphomonadaceae</taxon>
        <taxon>Methylobrevis</taxon>
    </lineage>
</organism>
<dbReference type="Gene3D" id="3.40.50.150">
    <property type="entry name" value="Vaccinia Virus protein VP39"/>
    <property type="match status" value="1"/>
</dbReference>
<keyword evidence="3" id="KW-1185">Reference proteome</keyword>
<sequence length="325" mass="35935">MTLPAADSPSTVAAATPPAPGEIVDLAHYYAFLLDAFARFPAEGLTIRPFRFLPFLAGSKPVAPVLDAVARRLKAEQPAVMAASATILEFGVWRGFSINRLARRFPQAQIHGFDSFEGFPDDGRLDWKLDFAVDGLPKVRRNVRLVKGFFSDTLPGFVAALPAGAMVDLMHVDCDIYSSTATIFDELGARLGPGSVIVFDELVNYLDFPENEFLAFYRFLLRADLDFEWYVKVGSLYPFDRFCSRDRLRGDLAAFRKHGHYQNVAVRLVPAGDRSRRIAAHLKAAKRLARMRPLRQPLVEVRLPPKPPGLRAAADGPQVGPQAGP</sequence>
<dbReference type="GO" id="GO:0008168">
    <property type="term" value="F:methyltransferase activity"/>
    <property type="evidence" value="ECO:0007669"/>
    <property type="project" value="UniProtKB-KW"/>
</dbReference>
<dbReference type="InterPro" id="IPR029063">
    <property type="entry name" value="SAM-dependent_MTases_sf"/>
</dbReference>
<accession>A0A931MZL0</accession>
<dbReference type="EMBL" id="JADZLT010000055">
    <property type="protein sequence ID" value="MBH0239557.1"/>
    <property type="molecule type" value="Genomic_DNA"/>
</dbReference>
<dbReference type="Proteomes" id="UP000631694">
    <property type="component" value="Unassembled WGS sequence"/>
</dbReference>
<keyword evidence="2" id="KW-0808">Transferase</keyword>
<dbReference type="RefSeq" id="WP_197312643.1">
    <property type="nucleotide sequence ID" value="NZ_JADZLT010000055.1"/>
</dbReference>
<reference evidence="2" key="1">
    <citation type="submission" date="2020-12" db="EMBL/GenBank/DDBJ databases">
        <title>Methylobrevis albus sp. nov., isolated from fresh water lack sediment.</title>
        <authorList>
            <person name="Zou Q."/>
        </authorList>
    </citation>
    <scope>NUCLEOTIDE SEQUENCE</scope>
    <source>
        <strain evidence="2">L22</strain>
    </source>
</reference>
<feature type="region of interest" description="Disordered" evidence="1">
    <location>
        <begin position="303"/>
        <end position="325"/>
    </location>
</feature>
<proteinExistence type="predicted"/>
<name>A0A931MZL0_9HYPH</name>
<comment type="caution">
    <text evidence="2">The sequence shown here is derived from an EMBL/GenBank/DDBJ whole genome shotgun (WGS) entry which is preliminary data.</text>
</comment>
<dbReference type="SUPFAM" id="SSF53335">
    <property type="entry name" value="S-adenosyl-L-methionine-dependent methyltransferases"/>
    <property type="match status" value="1"/>
</dbReference>
<dbReference type="Pfam" id="PF13578">
    <property type="entry name" value="Methyltransf_24"/>
    <property type="match status" value="1"/>
</dbReference>